<reference evidence="1" key="1">
    <citation type="submission" date="2021-06" db="EMBL/GenBank/DDBJ databases">
        <authorList>
            <person name="Kallberg Y."/>
            <person name="Tangrot J."/>
            <person name="Rosling A."/>
        </authorList>
    </citation>
    <scope>NUCLEOTIDE SEQUENCE</scope>
    <source>
        <strain evidence="1">28 12/20/2015</strain>
    </source>
</reference>
<dbReference type="Proteomes" id="UP000789366">
    <property type="component" value="Unassembled WGS sequence"/>
</dbReference>
<sequence>ANDSNVKPDMKKRSMVVGIFNKLKEWKQIIVVNNSNVYLDEQ</sequence>
<name>A0ACA9PYD3_9GLOM</name>
<protein>
    <submittedName>
        <fullName evidence="1">4451_t:CDS:1</fullName>
    </submittedName>
</protein>
<accession>A0ACA9PYD3</accession>
<feature type="non-terminal residue" evidence="1">
    <location>
        <position position="1"/>
    </location>
</feature>
<evidence type="ECO:0000313" key="2">
    <source>
        <dbReference type="Proteomes" id="UP000789366"/>
    </source>
</evidence>
<evidence type="ECO:0000313" key="1">
    <source>
        <dbReference type="EMBL" id="CAG8721658.1"/>
    </source>
</evidence>
<organism evidence="1 2">
    <name type="scientific">Cetraspora pellucida</name>
    <dbReference type="NCBI Taxonomy" id="1433469"/>
    <lineage>
        <taxon>Eukaryota</taxon>
        <taxon>Fungi</taxon>
        <taxon>Fungi incertae sedis</taxon>
        <taxon>Mucoromycota</taxon>
        <taxon>Glomeromycotina</taxon>
        <taxon>Glomeromycetes</taxon>
        <taxon>Diversisporales</taxon>
        <taxon>Gigasporaceae</taxon>
        <taxon>Cetraspora</taxon>
    </lineage>
</organism>
<feature type="non-terminal residue" evidence="1">
    <location>
        <position position="42"/>
    </location>
</feature>
<dbReference type="EMBL" id="CAJVPW010029600">
    <property type="protein sequence ID" value="CAG8721658.1"/>
    <property type="molecule type" value="Genomic_DNA"/>
</dbReference>
<gene>
    <name evidence="1" type="ORF">SPELUC_LOCUS12483</name>
</gene>
<keyword evidence="2" id="KW-1185">Reference proteome</keyword>
<comment type="caution">
    <text evidence="1">The sequence shown here is derived from an EMBL/GenBank/DDBJ whole genome shotgun (WGS) entry which is preliminary data.</text>
</comment>
<proteinExistence type="predicted"/>